<organism evidence="7 8">
    <name type="scientific">Thermoleophilum album</name>
    <dbReference type="NCBI Taxonomy" id="29539"/>
    <lineage>
        <taxon>Bacteria</taxon>
        <taxon>Bacillati</taxon>
        <taxon>Actinomycetota</taxon>
        <taxon>Thermoleophilia</taxon>
        <taxon>Thermoleophilales</taxon>
        <taxon>Thermoleophilaceae</taxon>
        <taxon>Thermoleophilum</taxon>
    </lineage>
</organism>
<dbReference type="RefSeq" id="WP_218138231.1">
    <property type="nucleotide sequence ID" value="NZ_FNWJ01000001.1"/>
</dbReference>
<keyword evidence="8" id="KW-1185">Reference proteome</keyword>
<comment type="catalytic activity">
    <reaction evidence="1 6">
        <text>alpha,alpha-trehalose 6-phosphate + H2O = alpha,alpha-trehalose + phosphate</text>
        <dbReference type="Rhea" id="RHEA:23420"/>
        <dbReference type="ChEBI" id="CHEBI:15377"/>
        <dbReference type="ChEBI" id="CHEBI:16551"/>
        <dbReference type="ChEBI" id="CHEBI:43474"/>
        <dbReference type="ChEBI" id="CHEBI:58429"/>
        <dbReference type="EC" id="3.1.3.12"/>
    </reaction>
</comment>
<dbReference type="EC" id="3.1.3.12" evidence="6"/>
<dbReference type="AlphaFoldDB" id="A0A1H6FNQ6"/>
<dbReference type="Gene3D" id="3.40.50.1000">
    <property type="entry name" value="HAD superfamily/HAD-like"/>
    <property type="match status" value="1"/>
</dbReference>
<dbReference type="GO" id="GO:0005992">
    <property type="term" value="P:trehalose biosynthetic process"/>
    <property type="evidence" value="ECO:0007669"/>
    <property type="project" value="UniProtKB-UniPathway"/>
</dbReference>
<evidence type="ECO:0000256" key="5">
    <source>
        <dbReference type="ARBA" id="ARBA00024179"/>
    </source>
</evidence>
<dbReference type="STRING" id="29539.SAMN02745716_0753"/>
<dbReference type="InterPro" id="IPR023214">
    <property type="entry name" value="HAD_sf"/>
</dbReference>
<dbReference type="GO" id="GO:0046872">
    <property type="term" value="F:metal ion binding"/>
    <property type="evidence" value="ECO:0007669"/>
    <property type="project" value="UniProtKB-KW"/>
</dbReference>
<evidence type="ECO:0000256" key="2">
    <source>
        <dbReference type="ARBA" id="ARBA00005199"/>
    </source>
</evidence>
<evidence type="ECO:0000256" key="1">
    <source>
        <dbReference type="ARBA" id="ARBA00000500"/>
    </source>
</evidence>
<dbReference type="SUPFAM" id="SSF56784">
    <property type="entry name" value="HAD-like"/>
    <property type="match status" value="1"/>
</dbReference>
<dbReference type="PANTHER" id="PTHR43768:SF3">
    <property type="entry name" value="TREHALOSE 6-PHOSPHATE PHOSPHATASE"/>
    <property type="match status" value="1"/>
</dbReference>
<dbReference type="GO" id="GO:0004805">
    <property type="term" value="F:trehalose-phosphatase activity"/>
    <property type="evidence" value="ECO:0007669"/>
    <property type="project" value="UniProtKB-EC"/>
</dbReference>
<dbReference type="InterPro" id="IPR003337">
    <property type="entry name" value="Trehalose_PPase"/>
</dbReference>
<keyword evidence="6" id="KW-0460">Magnesium</keyword>
<dbReference type="NCBIfam" id="TIGR01484">
    <property type="entry name" value="HAD-SF-IIB"/>
    <property type="match status" value="1"/>
</dbReference>
<dbReference type="EMBL" id="FNWJ01000001">
    <property type="protein sequence ID" value="SEH11394.1"/>
    <property type="molecule type" value="Genomic_DNA"/>
</dbReference>
<accession>A0A1H6FNQ6</accession>
<protein>
    <recommendedName>
        <fullName evidence="6">Trehalose 6-phosphate phosphatase</fullName>
        <ecNumber evidence="6">3.1.3.12</ecNumber>
    </recommendedName>
</protein>
<reference evidence="8" key="1">
    <citation type="submission" date="2016-10" db="EMBL/GenBank/DDBJ databases">
        <authorList>
            <person name="Varghese N."/>
            <person name="Submissions S."/>
        </authorList>
    </citation>
    <scope>NUCLEOTIDE SEQUENCE [LARGE SCALE GENOMIC DNA]</scope>
    <source>
        <strain evidence="8">ATCC 35263</strain>
    </source>
</reference>
<dbReference type="InterPro" id="IPR006379">
    <property type="entry name" value="HAD-SF_hydro_IIB"/>
</dbReference>
<dbReference type="InterPro" id="IPR044651">
    <property type="entry name" value="OTSB-like"/>
</dbReference>
<dbReference type="Proteomes" id="UP000222056">
    <property type="component" value="Unassembled WGS sequence"/>
</dbReference>
<name>A0A1H6FNQ6_THEAL</name>
<dbReference type="Gene3D" id="3.30.70.1020">
    <property type="entry name" value="Trehalose-6-phosphate phosphatase related protein, domain 2"/>
    <property type="match status" value="1"/>
</dbReference>
<evidence type="ECO:0000256" key="4">
    <source>
        <dbReference type="ARBA" id="ARBA00022801"/>
    </source>
</evidence>
<evidence type="ECO:0000256" key="3">
    <source>
        <dbReference type="ARBA" id="ARBA00008770"/>
    </source>
</evidence>
<proteinExistence type="inferred from homology"/>
<keyword evidence="6" id="KW-0479">Metal-binding</keyword>
<dbReference type="Pfam" id="PF02358">
    <property type="entry name" value="Trehalose_PPase"/>
    <property type="match status" value="1"/>
</dbReference>
<comment type="cofactor">
    <cofactor evidence="6">
        <name>Mg(2+)</name>
        <dbReference type="ChEBI" id="CHEBI:18420"/>
    </cofactor>
</comment>
<dbReference type="InterPro" id="IPR036412">
    <property type="entry name" value="HAD-like_sf"/>
</dbReference>
<dbReference type="NCBIfam" id="TIGR00685">
    <property type="entry name" value="T6PP"/>
    <property type="match status" value="1"/>
</dbReference>
<evidence type="ECO:0000313" key="7">
    <source>
        <dbReference type="EMBL" id="SEH11394.1"/>
    </source>
</evidence>
<dbReference type="PANTHER" id="PTHR43768">
    <property type="entry name" value="TREHALOSE 6-PHOSPHATE PHOSPHATASE"/>
    <property type="match status" value="1"/>
</dbReference>
<keyword evidence="4 6" id="KW-0378">Hydrolase</keyword>
<evidence type="ECO:0000256" key="6">
    <source>
        <dbReference type="RuleBase" id="RU361117"/>
    </source>
</evidence>
<evidence type="ECO:0000313" key="8">
    <source>
        <dbReference type="Proteomes" id="UP000222056"/>
    </source>
</evidence>
<gene>
    <name evidence="7" type="ORF">SAMN02745716_0753</name>
</gene>
<sequence>MALAPPEAQAALEPLLAEPGRSAVLCDIDGTLAPIVERPEEAHVSEEIARLLARLARRYRLVACISGRRASEARRLVGVGAIAYAGSHGAELLLPGAREPEVAAEFRSWEGRVHRFADSLPARELRLAQIRREDKGPIVAFHWRGARDERRALAMIEEIERRATAAGLAVHRGRKVLECRPPIEIGKHRAVRQLVTRFGFSRALFGGDDATDVDAFAELERLRADGHLEQVVRVAVRSDEAPPDLYRFADVVVEGIGGFASLLRRLAEG</sequence>
<comment type="function">
    <text evidence="5 6">Removes the phosphate from trehalose 6-phosphate to produce free trehalose.</text>
</comment>
<dbReference type="UniPathway" id="UPA00299"/>
<comment type="pathway">
    <text evidence="2 6">Glycan biosynthesis; trehalose biosynthesis.</text>
</comment>
<comment type="similarity">
    <text evidence="3 6">Belongs to the trehalose phosphatase family.</text>
</comment>